<dbReference type="GO" id="GO:0006793">
    <property type="term" value="P:phosphorus metabolic process"/>
    <property type="evidence" value="ECO:0007669"/>
    <property type="project" value="UniProtKB-ARBA"/>
</dbReference>
<dbReference type="Gene3D" id="3.30.870.10">
    <property type="entry name" value="Endonuclease Chain A"/>
    <property type="match status" value="2"/>
</dbReference>
<sequence>MNNFIDDIFNKNKNFEMGIFCTYSFNTDFFENYILNLKGVNTCRNISIFTDREMYNNSFNAGEMTKPKWINKKYLVTPIDTNGVFHPKLYLLASEKSVSIGVGSANLTREGLASNLEIISTFEVTEKNKKYSGLLKECLEFLRELSLYSNSASAIKSVDTFINYTSHLLSEEKSEIRFLNNFNEAILPTIVKELEDNTVNNIKVISPFYDKELEVYKYLRNIYHEAKIDIFVQQKKSNFPTEKYNYFDLNTSLYVYMGQDRYMHGKAIVFDTNKGRFLLTGSTNFTKSALLDKEFKANIETAIWGNIDEDIVNNLIKPNGVTITKLNNIKELNVTKIDNKSDSLKERLIYNWLIEALNDNNTLRITLNNEQDIMPVNLIFNGDEDNKIDFRSEIVIKDISKKNLEYVQVEGINNENIIVKSSSIWIIKLEKDREYTVKKSYSIDNPYQITSILNELIENGSEQELIEYLLRFNIPLDLVLFNGWGRGLSASESKGNVFGELVQQNKSIFKNNNIFDATQKFLKNNYEKLNIHYENIQLNKLDNMMLIYGTIFNMMSVFNGYIINLNNSNEIEADNWVIIRKYYDIMLKYIEKVLTLIWKSEEYYTFQEQVNKMIKKDKQKTLLNISSFKEFIIKRDYEYQYKLSLDTSKDIIFKIDEYITKFKVKNKNGNLVKPFISQNGMKDIYINKRENILSLVDSLITDFNNWHR</sequence>
<accession>A0A6I1MNV5</accession>
<name>A0A6I1MNV5_9CLOT</name>
<dbReference type="OrthoDB" id="9763290at2"/>
<evidence type="ECO:0000313" key="3">
    <source>
        <dbReference type="Proteomes" id="UP000430345"/>
    </source>
</evidence>
<reference evidence="2 3" key="1">
    <citation type="submission" date="2019-10" db="EMBL/GenBank/DDBJ databases">
        <title>The Genome Sequence of Clostridium tarantellae Isolated from Fish Brain.</title>
        <authorList>
            <person name="Bano L."/>
            <person name="Kiel M."/>
            <person name="Sales G."/>
            <person name="Doxey A.C."/>
            <person name="Mansfield M.J."/>
            <person name="Schiavone M."/>
            <person name="Rossetto O."/>
            <person name="Pirazzini M."/>
            <person name="Dobrindt U."/>
            <person name="Montecucco C."/>
        </authorList>
    </citation>
    <scope>NUCLEOTIDE SEQUENCE [LARGE SCALE GENOMIC DNA]</scope>
    <source>
        <strain evidence="2 3">DSM 3997</strain>
    </source>
</reference>
<dbReference type="AlphaFoldDB" id="A0A6I1MNV5"/>
<dbReference type="Proteomes" id="UP000430345">
    <property type="component" value="Unassembled WGS sequence"/>
</dbReference>
<comment type="caution">
    <text evidence="2">The sequence shown here is derived from an EMBL/GenBank/DDBJ whole genome shotgun (WGS) entry which is preliminary data.</text>
</comment>
<organism evidence="2 3">
    <name type="scientific">Clostridium tarantellae</name>
    <dbReference type="NCBI Taxonomy" id="39493"/>
    <lineage>
        <taxon>Bacteria</taxon>
        <taxon>Bacillati</taxon>
        <taxon>Bacillota</taxon>
        <taxon>Clostridia</taxon>
        <taxon>Eubacteriales</taxon>
        <taxon>Clostridiaceae</taxon>
        <taxon>Clostridium</taxon>
    </lineage>
</organism>
<feature type="domain" description="PLD phosphodiesterase" evidence="1">
    <location>
        <begin position="259"/>
        <end position="289"/>
    </location>
</feature>
<evidence type="ECO:0000313" key="2">
    <source>
        <dbReference type="EMBL" id="MPQ44453.1"/>
    </source>
</evidence>
<dbReference type="PROSITE" id="PS50035">
    <property type="entry name" value="PLD"/>
    <property type="match status" value="1"/>
</dbReference>
<dbReference type="InterPro" id="IPR001736">
    <property type="entry name" value="PLipase_D/transphosphatidylase"/>
</dbReference>
<evidence type="ECO:0000259" key="1">
    <source>
        <dbReference type="PROSITE" id="PS50035"/>
    </source>
</evidence>
<dbReference type="GO" id="GO:0003824">
    <property type="term" value="F:catalytic activity"/>
    <property type="evidence" value="ECO:0007669"/>
    <property type="project" value="InterPro"/>
</dbReference>
<gene>
    <name evidence="2" type="ORF">GBZ86_11880</name>
</gene>
<keyword evidence="3" id="KW-1185">Reference proteome</keyword>
<protein>
    <recommendedName>
        <fullName evidence="1">PLD phosphodiesterase domain-containing protein</fullName>
    </recommendedName>
</protein>
<proteinExistence type="predicted"/>
<dbReference type="RefSeq" id="WP_152890936.1">
    <property type="nucleotide sequence ID" value="NZ_WHJC01000218.1"/>
</dbReference>
<dbReference type="EMBL" id="WHJC01000218">
    <property type="protein sequence ID" value="MPQ44453.1"/>
    <property type="molecule type" value="Genomic_DNA"/>
</dbReference>